<dbReference type="STRING" id="400727.A0A2T7PP17"/>
<dbReference type="OrthoDB" id="5562028at2759"/>
<dbReference type="PANTHER" id="PTHR13401">
    <property type="entry name" value="RAGULATOR COMPLEX PROTEIN LAMTOR1"/>
    <property type="match status" value="1"/>
</dbReference>
<keyword evidence="8" id="KW-0564">Palmitate</keyword>
<dbReference type="GO" id="GO:0005765">
    <property type="term" value="C:lysosomal membrane"/>
    <property type="evidence" value="ECO:0007669"/>
    <property type="project" value="UniProtKB-SubCell"/>
</dbReference>
<feature type="compositionally biased region" description="Basic and acidic residues" evidence="12">
    <location>
        <begin position="1"/>
        <end position="14"/>
    </location>
</feature>
<dbReference type="Proteomes" id="UP000245119">
    <property type="component" value="Linkage Group LG3"/>
</dbReference>
<evidence type="ECO:0000256" key="3">
    <source>
        <dbReference type="ARBA" id="ARBA00010861"/>
    </source>
</evidence>
<name>A0A2T7PP17_POMCA</name>
<evidence type="ECO:0000313" key="14">
    <source>
        <dbReference type="Proteomes" id="UP000245119"/>
    </source>
</evidence>
<keyword evidence="14" id="KW-1185">Reference proteome</keyword>
<evidence type="ECO:0000256" key="4">
    <source>
        <dbReference type="ARBA" id="ARBA00016099"/>
    </source>
</evidence>
<evidence type="ECO:0000256" key="11">
    <source>
        <dbReference type="ARBA" id="ARBA00032695"/>
    </source>
</evidence>
<dbReference type="GO" id="GO:0031902">
    <property type="term" value="C:late endosome membrane"/>
    <property type="evidence" value="ECO:0007669"/>
    <property type="project" value="UniProtKB-SubCell"/>
</dbReference>
<evidence type="ECO:0000313" key="13">
    <source>
        <dbReference type="EMBL" id="PVD35150.1"/>
    </source>
</evidence>
<dbReference type="GO" id="GO:0045121">
    <property type="term" value="C:membrane raft"/>
    <property type="evidence" value="ECO:0007669"/>
    <property type="project" value="InterPro"/>
</dbReference>
<evidence type="ECO:0000256" key="9">
    <source>
        <dbReference type="ARBA" id="ARBA00023228"/>
    </source>
</evidence>
<proteinExistence type="inferred from homology"/>
<dbReference type="PANTHER" id="PTHR13401:SF2">
    <property type="entry name" value="RAGULATOR COMPLEX PROTEIN LAMTOR1"/>
    <property type="match status" value="1"/>
</dbReference>
<keyword evidence="5" id="KW-0519">Myristate</keyword>
<feature type="region of interest" description="Disordered" evidence="12">
    <location>
        <begin position="1"/>
        <end position="44"/>
    </location>
</feature>
<comment type="subcellular location">
    <subcellularLocation>
        <location evidence="2">Late endosome membrane</location>
        <topology evidence="2">Lipid-anchor</topology>
        <orientation evidence="2">Cytoplasmic side</orientation>
    </subcellularLocation>
    <subcellularLocation>
        <location evidence="1">Lysosome membrane</location>
        <topology evidence="1">Lipid-anchor</topology>
        <orientation evidence="1">Cytoplasmic side</orientation>
    </subcellularLocation>
</comment>
<protein>
    <recommendedName>
        <fullName evidence="4">Ragulator complex protein LAMTOR1</fullName>
    </recommendedName>
    <alternativeName>
        <fullName evidence="11">Late endosomal/lysosomal adaptor and MAPK and MTOR activator 1</fullName>
    </alternativeName>
</protein>
<dbReference type="GO" id="GO:0001919">
    <property type="term" value="P:regulation of receptor recycling"/>
    <property type="evidence" value="ECO:0007669"/>
    <property type="project" value="InterPro"/>
</dbReference>
<evidence type="ECO:0000256" key="8">
    <source>
        <dbReference type="ARBA" id="ARBA00023139"/>
    </source>
</evidence>
<dbReference type="GO" id="GO:0071986">
    <property type="term" value="C:Ragulator complex"/>
    <property type="evidence" value="ECO:0007669"/>
    <property type="project" value="InterPro"/>
</dbReference>
<dbReference type="EMBL" id="PZQS01000003">
    <property type="protein sequence ID" value="PVD35150.1"/>
    <property type="molecule type" value="Genomic_DNA"/>
</dbReference>
<evidence type="ECO:0000256" key="10">
    <source>
        <dbReference type="ARBA" id="ARBA00023288"/>
    </source>
</evidence>
<dbReference type="GO" id="GO:0043410">
    <property type="term" value="P:positive regulation of MAPK cascade"/>
    <property type="evidence" value="ECO:0007669"/>
    <property type="project" value="InterPro"/>
</dbReference>
<evidence type="ECO:0000256" key="12">
    <source>
        <dbReference type="SAM" id="MobiDB-lite"/>
    </source>
</evidence>
<evidence type="ECO:0000256" key="6">
    <source>
        <dbReference type="ARBA" id="ARBA00022753"/>
    </source>
</evidence>
<comment type="caution">
    <text evidence="13">The sequence shown here is derived from an EMBL/GenBank/DDBJ whole genome shotgun (WGS) entry which is preliminary data.</text>
</comment>
<evidence type="ECO:0000256" key="1">
    <source>
        <dbReference type="ARBA" id="ARBA00004122"/>
    </source>
</evidence>
<dbReference type="GO" id="GO:0032008">
    <property type="term" value="P:positive regulation of TOR signaling"/>
    <property type="evidence" value="ECO:0007669"/>
    <property type="project" value="InterPro"/>
</dbReference>
<organism evidence="13 14">
    <name type="scientific">Pomacea canaliculata</name>
    <name type="common">Golden apple snail</name>
    <dbReference type="NCBI Taxonomy" id="400727"/>
    <lineage>
        <taxon>Eukaryota</taxon>
        <taxon>Metazoa</taxon>
        <taxon>Spiralia</taxon>
        <taxon>Lophotrochozoa</taxon>
        <taxon>Mollusca</taxon>
        <taxon>Gastropoda</taxon>
        <taxon>Caenogastropoda</taxon>
        <taxon>Architaenioglossa</taxon>
        <taxon>Ampullarioidea</taxon>
        <taxon>Ampullariidae</taxon>
        <taxon>Pomacea</taxon>
    </lineage>
</organism>
<accession>A0A2T7PP17</accession>
<comment type="similarity">
    <text evidence="3">Belongs to the LAMTOR1 family.</text>
</comment>
<dbReference type="GO" id="GO:0042632">
    <property type="term" value="P:cholesterol homeostasis"/>
    <property type="evidence" value="ECO:0007669"/>
    <property type="project" value="InterPro"/>
</dbReference>
<dbReference type="GO" id="GO:0071230">
    <property type="term" value="P:cellular response to amino acid stimulus"/>
    <property type="evidence" value="ECO:0007669"/>
    <property type="project" value="InterPro"/>
</dbReference>
<dbReference type="AlphaFoldDB" id="A0A2T7PP17"/>
<dbReference type="Pfam" id="PF15454">
    <property type="entry name" value="LAMTOR"/>
    <property type="match status" value="1"/>
</dbReference>
<keyword evidence="10" id="KW-0449">Lipoprotein</keyword>
<keyword evidence="7" id="KW-0472">Membrane</keyword>
<evidence type="ECO:0000256" key="5">
    <source>
        <dbReference type="ARBA" id="ARBA00022707"/>
    </source>
</evidence>
<evidence type="ECO:0000256" key="2">
    <source>
        <dbReference type="ARBA" id="ARBA00004577"/>
    </source>
</evidence>
<dbReference type="InterPro" id="IPR028209">
    <property type="entry name" value="LAMTOR1/MEH1"/>
</dbReference>
<dbReference type="GO" id="GO:0016197">
    <property type="term" value="P:endosomal transport"/>
    <property type="evidence" value="ECO:0007669"/>
    <property type="project" value="InterPro"/>
</dbReference>
<dbReference type="GO" id="GO:0060090">
    <property type="term" value="F:molecular adaptor activity"/>
    <property type="evidence" value="ECO:0007669"/>
    <property type="project" value="TreeGrafter"/>
</dbReference>
<dbReference type="GO" id="GO:0005085">
    <property type="term" value="F:guanyl-nucleotide exchange factor activity"/>
    <property type="evidence" value="ECO:0007669"/>
    <property type="project" value="TreeGrafter"/>
</dbReference>
<dbReference type="GO" id="GO:0007040">
    <property type="term" value="P:lysosome organization"/>
    <property type="evidence" value="ECO:0007669"/>
    <property type="project" value="InterPro"/>
</dbReference>
<keyword evidence="6" id="KW-0967">Endosome</keyword>
<feature type="compositionally biased region" description="Polar residues" evidence="12">
    <location>
        <begin position="17"/>
        <end position="37"/>
    </location>
</feature>
<gene>
    <name evidence="13" type="ORF">C0Q70_06431</name>
</gene>
<keyword evidence="9" id="KW-0458">Lysosome</keyword>
<reference evidence="13 14" key="1">
    <citation type="submission" date="2018-04" db="EMBL/GenBank/DDBJ databases">
        <title>The genome of golden apple snail Pomacea canaliculata provides insight into stress tolerance and invasive adaptation.</title>
        <authorList>
            <person name="Liu C."/>
            <person name="Liu B."/>
            <person name="Ren Y."/>
            <person name="Zhang Y."/>
            <person name="Wang H."/>
            <person name="Li S."/>
            <person name="Jiang F."/>
            <person name="Yin L."/>
            <person name="Zhang G."/>
            <person name="Qian W."/>
            <person name="Fan W."/>
        </authorList>
    </citation>
    <scope>NUCLEOTIDE SEQUENCE [LARGE SCALE GENOMIC DNA]</scope>
    <source>
        <strain evidence="13">SZHN2017</strain>
        <tissue evidence="13">Muscle</tissue>
    </source>
</reference>
<dbReference type="SMART" id="SM01262">
    <property type="entry name" value="LAMTOR"/>
    <property type="match status" value="1"/>
</dbReference>
<evidence type="ECO:0000256" key="7">
    <source>
        <dbReference type="ARBA" id="ARBA00023136"/>
    </source>
</evidence>
<sequence>MRIEYGEPGERTRLLDPQSTSLAQPSQGNRQGAQYSQENDKRDEQSALANILHQNAKDVIDVTSQEAIIIEPNEYNDRTRHYSLRLKGLSISGKAGSYRLGLPNGITAPQMVLAAPPISPAEIQMITHLAEKASKAMREVRIQHREDLVVSFGVPVP</sequence>